<evidence type="ECO:0000313" key="2">
    <source>
        <dbReference type="Proteomes" id="UP001060215"/>
    </source>
</evidence>
<evidence type="ECO:0000313" key="1">
    <source>
        <dbReference type="EMBL" id="KAI7996383.1"/>
    </source>
</evidence>
<gene>
    <name evidence="1" type="ORF">LOK49_LG10G00302</name>
</gene>
<accession>A0ACC0G789</accession>
<dbReference type="Proteomes" id="UP001060215">
    <property type="component" value="Chromosome 10"/>
</dbReference>
<comment type="caution">
    <text evidence="1">The sequence shown here is derived from an EMBL/GenBank/DDBJ whole genome shotgun (WGS) entry which is preliminary data.</text>
</comment>
<protein>
    <submittedName>
        <fullName evidence="1">AP2/ERF and B3 domain-containing transcription factor ARF14</fullName>
    </submittedName>
</protein>
<proteinExistence type="predicted"/>
<organism evidence="1 2">
    <name type="scientific">Camellia lanceoleosa</name>
    <dbReference type="NCBI Taxonomy" id="1840588"/>
    <lineage>
        <taxon>Eukaryota</taxon>
        <taxon>Viridiplantae</taxon>
        <taxon>Streptophyta</taxon>
        <taxon>Embryophyta</taxon>
        <taxon>Tracheophyta</taxon>
        <taxon>Spermatophyta</taxon>
        <taxon>Magnoliopsida</taxon>
        <taxon>eudicotyledons</taxon>
        <taxon>Gunneridae</taxon>
        <taxon>Pentapetalae</taxon>
        <taxon>asterids</taxon>
        <taxon>Ericales</taxon>
        <taxon>Theaceae</taxon>
        <taxon>Camellia</taxon>
    </lineage>
</organism>
<dbReference type="EMBL" id="CM045767">
    <property type="protein sequence ID" value="KAI7996383.1"/>
    <property type="molecule type" value="Genomic_DNA"/>
</dbReference>
<keyword evidence="2" id="KW-1185">Reference proteome</keyword>
<reference evidence="1 2" key="1">
    <citation type="journal article" date="2022" name="Plant J.">
        <title>Chromosome-level genome of Camellia lanceoleosa provides a valuable resource for understanding genome evolution and self-incompatibility.</title>
        <authorList>
            <person name="Gong W."/>
            <person name="Xiao S."/>
            <person name="Wang L."/>
            <person name="Liao Z."/>
            <person name="Chang Y."/>
            <person name="Mo W."/>
            <person name="Hu G."/>
            <person name="Li W."/>
            <person name="Zhao G."/>
            <person name="Zhu H."/>
            <person name="Hu X."/>
            <person name="Ji K."/>
            <person name="Xiang X."/>
            <person name="Song Q."/>
            <person name="Yuan D."/>
            <person name="Jin S."/>
            <person name="Zhang L."/>
        </authorList>
    </citation>
    <scope>NUCLEOTIDE SEQUENCE [LARGE SCALE GENOMIC DNA]</scope>
    <source>
        <strain evidence="1">SQ_2022a</strain>
    </source>
</reference>
<sequence>MSQNRDTDRGPDEKPGKKTKYSDASSSIPTKTGTDAQSFDMINVHGDESKSGSKKRMFLFKMILTASDVEGGTLFFPSEVASGHFPSPAEQISQEKLEVYDTKGNIWIMTLKYSPVECAFVITTKWNEFINLHHLQAMDAVQFYKPINPQHDKHYLIKYIRNVEVDESDYETDEEDIDLEDGIGNLMFELQLTPNDIRSRISIPEKQIVKHSPEIKNASDEPGTRDYYFTDVKNTDWCMKTMFNQVLNGYVIVDGWTGFVNEHKLKAMDMIKLYRPAKPSHEIHFLVAIVREEEAGNKMTRTSTAKNLWGDSAKEFDDEQGGSTESGSDNDMDIDGGDEKPTPRQSSIDDPEDDSSCGSGS</sequence>
<name>A0ACC0G789_9ERIC</name>